<dbReference type="SUPFAM" id="SSF54197">
    <property type="entry name" value="HIT-like"/>
    <property type="match status" value="1"/>
</dbReference>
<dbReference type="InterPro" id="IPR011146">
    <property type="entry name" value="HIT-like"/>
</dbReference>
<dbReference type="AlphaFoldDB" id="Q2JAF9"/>
<dbReference type="EMBL" id="CP000249">
    <property type="protein sequence ID" value="ABD11733.1"/>
    <property type="molecule type" value="Genomic_DNA"/>
</dbReference>
<dbReference type="HOGENOM" id="CLU_123330_1_0_11"/>
<dbReference type="Gene3D" id="3.30.428.10">
    <property type="entry name" value="HIT-like"/>
    <property type="match status" value="1"/>
</dbReference>
<dbReference type="KEGG" id="fra:Francci3_2366"/>
<reference evidence="4 5" key="1">
    <citation type="journal article" date="2007" name="Genome Res.">
        <title>Genome characteristics of facultatively symbiotic Frankia sp. strains reflect host range and host plant biogeography.</title>
        <authorList>
            <person name="Normand P."/>
            <person name="Lapierre P."/>
            <person name="Tisa L.S."/>
            <person name="Gogarten J.P."/>
            <person name="Alloisio N."/>
            <person name="Bagnarol E."/>
            <person name="Bassi C.A."/>
            <person name="Berry A.M."/>
            <person name="Bickhart D.M."/>
            <person name="Choisne N."/>
            <person name="Couloux A."/>
            <person name="Cournoyer B."/>
            <person name="Cruveiller S."/>
            <person name="Daubin V."/>
            <person name="Demange N."/>
            <person name="Francino M.P."/>
            <person name="Goltsman E."/>
            <person name="Huang Y."/>
            <person name="Kopp O.R."/>
            <person name="Labarre L."/>
            <person name="Lapidus A."/>
            <person name="Lavire C."/>
            <person name="Marechal J."/>
            <person name="Martinez M."/>
            <person name="Mastronunzio J.E."/>
            <person name="Mullin B.C."/>
            <person name="Niemann J."/>
            <person name="Pujic P."/>
            <person name="Rawnsley T."/>
            <person name="Rouy Z."/>
            <person name="Schenowitz C."/>
            <person name="Sellstedt A."/>
            <person name="Tavares F."/>
            <person name="Tomkins J.P."/>
            <person name="Vallenet D."/>
            <person name="Valverde C."/>
            <person name="Wall L.G."/>
            <person name="Wang Y."/>
            <person name="Medigue C."/>
            <person name="Benson D.R."/>
        </authorList>
    </citation>
    <scope>NUCLEOTIDE SEQUENCE [LARGE SCALE GENOMIC DNA]</scope>
    <source>
        <strain evidence="5">DSM 45818 / CECT 9043 / CcI3</strain>
    </source>
</reference>
<dbReference type="InterPro" id="IPR036265">
    <property type="entry name" value="HIT-like_sf"/>
</dbReference>
<evidence type="ECO:0000256" key="1">
    <source>
        <dbReference type="PROSITE-ProRule" id="PRU00464"/>
    </source>
</evidence>
<keyword evidence="5" id="KW-1185">Reference proteome</keyword>
<organism evidence="4 5">
    <name type="scientific">Frankia casuarinae (strain DSM 45818 / CECT 9043 / HFP020203 / CcI3)</name>
    <dbReference type="NCBI Taxonomy" id="106370"/>
    <lineage>
        <taxon>Bacteria</taxon>
        <taxon>Bacillati</taxon>
        <taxon>Actinomycetota</taxon>
        <taxon>Actinomycetes</taxon>
        <taxon>Frankiales</taxon>
        <taxon>Frankiaceae</taxon>
        <taxon>Frankia</taxon>
    </lineage>
</organism>
<evidence type="ECO:0000256" key="2">
    <source>
        <dbReference type="SAM" id="MobiDB-lite"/>
    </source>
</evidence>
<feature type="region of interest" description="Disordered" evidence="2">
    <location>
        <begin position="1"/>
        <end position="22"/>
    </location>
</feature>
<dbReference type="PROSITE" id="PS51084">
    <property type="entry name" value="HIT_2"/>
    <property type="match status" value="1"/>
</dbReference>
<dbReference type="Pfam" id="PF01230">
    <property type="entry name" value="HIT"/>
    <property type="match status" value="1"/>
</dbReference>
<gene>
    <name evidence="4" type="ordered locus">Francci3_2366</name>
</gene>
<dbReference type="eggNOG" id="COG0537">
    <property type="taxonomic scope" value="Bacteria"/>
</dbReference>
<dbReference type="PhylomeDB" id="Q2JAF9"/>
<accession>Q2JAF9</accession>
<feature type="short sequence motif" description="Histidine triad motif" evidence="1">
    <location>
        <begin position="115"/>
        <end position="119"/>
    </location>
</feature>
<name>Q2JAF9_FRACC</name>
<dbReference type="RefSeq" id="WP_011436778.1">
    <property type="nucleotide sequence ID" value="NZ_JENI01000008.1"/>
</dbReference>
<dbReference type="STRING" id="106370.Francci3_2366"/>
<evidence type="ECO:0000259" key="3">
    <source>
        <dbReference type="PROSITE" id="PS51084"/>
    </source>
</evidence>
<dbReference type="Proteomes" id="UP000001937">
    <property type="component" value="Chromosome"/>
</dbReference>
<evidence type="ECO:0000313" key="4">
    <source>
        <dbReference type="EMBL" id="ABD11733.1"/>
    </source>
</evidence>
<evidence type="ECO:0000313" key="5">
    <source>
        <dbReference type="Proteomes" id="UP000001937"/>
    </source>
</evidence>
<protein>
    <recommendedName>
        <fullName evidence="3">HIT domain-containing protein</fullName>
    </recommendedName>
</protein>
<feature type="domain" description="HIT" evidence="3">
    <location>
        <begin position="24"/>
        <end position="131"/>
    </location>
</feature>
<dbReference type="GO" id="GO:0003824">
    <property type="term" value="F:catalytic activity"/>
    <property type="evidence" value="ECO:0007669"/>
    <property type="project" value="InterPro"/>
</dbReference>
<proteinExistence type="predicted"/>
<sequence>MAPVGVDRADTAQGTEGVDMSSEWLTTLESGEEPHVLHRMRTGWAVLGSTQHLPGYCLLVYAGSANHLTDLPRPERMDFLFDLSLLGEAVSQVCAARDEDFLRINYEVLGNLWPHLHGHVHARYRWEEESLRVGPVYLYGAERTKKEHAISAAHNQLHADLRAALSTLTRDAYGT</sequence>